<keyword evidence="2" id="KW-1185">Reference proteome</keyword>
<accession>A0A640SNV1</accession>
<dbReference type="RefSeq" id="WP_190144625.1">
    <property type="nucleotide sequence ID" value="NZ_BLIO01000001.1"/>
</dbReference>
<gene>
    <name evidence="1" type="ORF">Sgleb_00480</name>
</gene>
<reference evidence="1 2" key="1">
    <citation type="submission" date="2019-12" db="EMBL/GenBank/DDBJ databases">
        <title>Whole genome shotgun sequence of Streptomyces hygroscopicus subsp. glebosus NBRC 13786.</title>
        <authorList>
            <person name="Ichikawa N."/>
            <person name="Kimura A."/>
            <person name="Kitahashi Y."/>
            <person name="Komaki H."/>
            <person name="Tamura T."/>
        </authorList>
    </citation>
    <scope>NUCLEOTIDE SEQUENCE [LARGE SCALE GENOMIC DNA]</scope>
    <source>
        <strain evidence="1 2">NBRC 13786</strain>
    </source>
</reference>
<organism evidence="1 2">
    <name type="scientific">Streptomyces glebosus</name>
    <dbReference type="NCBI Taxonomy" id="249580"/>
    <lineage>
        <taxon>Bacteria</taxon>
        <taxon>Bacillati</taxon>
        <taxon>Actinomycetota</taxon>
        <taxon>Actinomycetes</taxon>
        <taxon>Kitasatosporales</taxon>
        <taxon>Streptomycetaceae</taxon>
        <taxon>Streptomyces</taxon>
    </lineage>
</organism>
<dbReference type="AlphaFoldDB" id="A0A640SNV1"/>
<proteinExistence type="predicted"/>
<evidence type="ECO:0000313" key="1">
    <source>
        <dbReference type="EMBL" id="GFE12001.1"/>
    </source>
</evidence>
<sequence>MSATRKRNPSDKFTVVYFRPIVDYPDDWTGHPENAEWFCTEHLPLVEGLTDLSAPEAIDQIRTQLAQIKA</sequence>
<name>A0A640SNV1_9ACTN</name>
<evidence type="ECO:0000313" key="2">
    <source>
        <dbReference type="Proteomes" id="UP000430079"/>
    </source>
</evidence>
<protein>
    <submittedName>
        <fullName evidence="1">Uncharacterized protein</fullName>
    </submittedName>
</protein>
<dbReference type="EMBL" id="BLIO01000001">
    <property type="protein sequence ID" value="GFE12001.1"/>
    <property type="molecule type" value="Genomic_DNA"/>
</dbReference>
<comment type="caution">
    <text evidence="1">The sequence shown here is derived from an EMBL/GenBank/DDBJ whole genome shotgun (WGS) entry which is preliminary data.</text>
</comment>
<dbReference type="Proteomes" id="UP000430079">
    <property type="component" value="Unassembled WGS sequence"/>
</dbReference>